<dbReference type="OrthoDB" id="3037019at2759"/>
<sequence>MTATVLDNLDTLPLEIKYIWRSRATIPVVLYYITRYGIYIDYIVQSYGKFYPPITMRGCIYAGWIVPYLFDICVWTGEGLLGLRVWALYGKDQRLTVVLLAIFIGLTTTSVVSLGYFDNSVKYAPSPAPEIISCLVIQANRDIIQTVACAMAWVALMIILFMISAYRAYKSGGNSRFLRMIYREGIIYYALTLILHLGNLLAFYTAPVFISPMLTNPTRLLHVAFTCRILLNTRRQADRSVIMMNGSTEESWLEPSRPFAA</sequence>
<evidence type="ECO:0000259" key="2">
    <source>
        <dbReference type="Pfam" id="PF20151"/>
    </source>
</evidence>
<evidence type="ECO:0000256" key="1">
    <source>
        <dbReference type="SAM" id="Phobius"/>
    </source>
</evidence>
<dbReference type="AlphaFoldDB" id="A0A0C2SUX1"/>
<reference evidence="3 4" key="1">
    <citation type="submission" date="2014-04" db="EMBL/GenBank/DDBJ databases">
        <title>Evolutionary Origins and Diversification of the Mycorrhizal Mutualists.</title>
        <authorList>
            <consortium name="DOE Joint Genome Institute"/>
            <consortium name="Mycorrhizal Genomics Consortium"/>
            <person name="Kohler A."/>
            <person name="Kuo A."/>
            <person name="Nagy L.G."/>
            <person name="Floudas D."/>
            <person name="Copeland A."/>
            <person name="Barry K.W."/>
            <person name="Cichocki N."/>
            <person name="Veneault-Fourrey C."/>
            <person name="LaButti K."/>
            <person name="Lindquist E.A."/>
            <person name="Lipzen A."/>
            <person name="Lundell T."/>
            <person name="Morin E."/>
            <person name="Murat C."/>
            <person name="Riley R."/>
            <person name="Ohm R."/>
            <person name="Sun H."/>
            <person name="Tunlid A."/>
            <person name="Henrissat B."/>
            <person name="Grigoriev I.V."/>
            <person name="Hibbett D.S."/>
            <person name="Martin F."/>
        </authorList>
    </citation>
    <scope>NUCLEOTIDE SEQUENCE [LARGE SCALE GENOMIC DNA]</scope>
    <source>
        <strain evidence="3 4">Koide BX008</strain>
    </source>
</reference>
<keyword evidence="1" id="KW-0472">Membrane</keyword>
<protein>
    <recommendedName>
        <fullName evidence="2">DUF6533 domain-containing protein</fullName>
    </recommendedName>
</protein>
<keyword evidence="1" id="KW-1133">Transmembrane helix</keyword>
<gene>
    <name evidence="3" type="ORF">M378DRAFT_159622</name>
</gene>
<feature type="transmembrane region" description="Helical" evidence="1">
    <location>
        <begin position="143"/>
        <end position="166"/>
    </location>
</feature>
<feature type="transmembrane region" description="Helical" evidence="1">
    <location>
        <begin position="95"/>
        <end position="117"/>
    </location>
</feature>
<organism evidence="3 4">
    <name type="scientific">Amanita muscaria (strain Koide BX008)</name>
    <dbReference type="NCBI Taxonomy" id="946122"/>
    <lineage>
        <taxon>Eukaryota</taxon>
        <taxon>Fungi</taxon>
        <taxon>Dikarya</taxon>
        <taxon>Basidiomycota</taxon>
        <taxon>Agaricomycotina</taxon>
        <taxon>Agaricomycetes</taxon>
        <taxon>Agaricomycetidae</taxon>
        <taxon>Agaricales</taxon>
        <taxon>Pluteineae</taxon>
        <taxon>Amanitaceae</taxon>
        <taxon>Amanita</taxon>
    </lineage>
</organism>
<proteinExistence type="predicted"/>
<dbReference type="Proteomes" id="UP000054549">
    <property type="component" value="Unassembled WGS sequence"/>
</dbReference>
<feature type="domain" description="DUF6533" evidence="2">
    <location>
        <begin position="2"/>
        <end position="38"/>
    </location>
</feature>
<dbReference type="InterPro" id="IPR045340">
    <property type="entry name" value="DUF6533"/>
</dbReference>
<dbReference type="HOGENOM" id="CLU_035509_11_3_1"/>
<feature type="transmembrane region" description="Helical" evidence="1">
    <location>
        <begin position="61"/>
        <end position="83"/>
    </location>
</feature>
<name>A0A0C2SUX1_AMAMK</name>
<dbReference type="STRING" id="946122.A0A0C2SUX1"/>
<dbReference type="EMBL" id="KN818232">
    <property type="protein sequence ID" value="KIL67225.1"/>
    <property type="molecule type" value="Genomic_DNA"/>
</dbReference>
<accession>A0A0C2SUX1</accession>
<feature type="transmembrane region" description="Helical" evidence="1">
    <location>
        <begin position="186"/>
        <end position="210"/>
    </location>
</feature>
<keyword evidence="4" id="KW-1185">Reference proteome</keyword>
<dbReference type="InParanoid" id="A0A0C2SUX1"/>
<dbReference type="Pfam" id="PF20151">
    <property type="entry name" value="DUF6533"/>
    <property type="match status" value="1"/>
</dbReference>
<evidence type="ECO:0000313" key="4">
    <source>
        <dbReference type="Proteomes" id="UP000054549"/>
    </source>
</evidence>
<keyword evidence="1" id="KW-0812">Transmembrane</keyword>
<evidence type="ECO:0000313" key="3">
    <source>
        <dbReference type="EMBL" id="KIL67225.1"/>
    </source>
</evidence>